<dbReference type="EMBL" id="CP009248">
    <property type="protein sequence ID" value="APT90612.1"/>
    <property type="molecule type" value="Genomic_DNA"/>
</dbReference>
<dbReference type="KEGG" id="csph:CSPHI_05665"/>
<dbReference type="Gene3D" id="2.30.30.90">
    <property type="match status" value="1"/>
</dbReference>
<evidence type="ECO:0000313" key="3">
    <source>
        <dbReference type="EMBL" id="APT90612.1"/>
    </source>
</evidence>
<protein>
    <recommendedName>
        <fullName evidence="2">Ferrous iron transporter FeoA-like domain-containing protein</fullName>
    </recommendedName>
</protein>
<dbReference type="InterPro" id="IPR007167">
    <property type="entry name" value="Fe-transptr_FeoA-like"/>
</dbReference>
<dbReference type="GO" id="GO:0046914">
    <property type="term" value="F:transition metal ion binding"/>
    <property type="evidence" value="ECO:0007669"/>
    <property type="project" value="InterPro"/>
</dbReference>
<dbReference type="Proteomes" id="UP000185469">
    <property type="component" value="Chromosome"/>
</dbReference>
<evidence type="ECO:0000313" key="4">
    <source>
        <dbReference type="Proteomes" id="UP000185469"/>
    </source>
</evidence>
<dbReference type="InterPro" id="IPR008988">
    <property type="entry name" value="Transcriptional_repressor_C"/>
</dbReference>
<evidence type="ECO:0000259" key="2">
    <source>
        <dbReference type="Pfam" id="PF04023"/>
    </source>
</evidence>
<keyword evidence="4" id="KW-1185">Reference proteome</keyword>
<reference evidence="3 4" key="1">
    <citation type="submission" date="2014-08" db="EMBL/GenBank/DDBJ databases">
        <title>Complete genome sequence of Corynebacterium sphenisci CECT 5990(T) (=DSM 44792(T)), isolated from healthy wild penguins.</title>
        <authorList>
            <person name="Ruckert C."/>
            <person name="Albersmeier A."/>
            <person name="Winkler A."/>
            <person name="Kalinowski J."/>
        </authorList>
    </citation>
    <scope>NUCLEOTIDE SEQUENCE [LARGE SCALE GENOMIC DNA]</scope>
    <source>
        <strain evidence="3 4">DSM 44792</strain>
    </source>
</reference>
<accession>A0A1L7CXT6</accession>
<proteinExistence type="predicted"/>
<organism evidence="3 4">
    <name type="scientific">Corynebacterium sphenisci DSM 44792</name>
    <dbReference type="NCBI Taxonomy" id="1437874"/>
    <lineage>
        <taxon>Bacteria</taxon>
        <taxon>Bacillati</taxon>
        <taxon>Actinomycetota</taxon>
        <taxon>Actinomycetes</taxon>
        <taxon>Mycobacteriales</taxon>
        <taxon>Corynebacteriaceae</taxon>
        <taxon>Corynebacterium</taxon>
    </lineage>
</organism>
<keyword evidence="1" id="KW-0408">Iron</keyword>
<dbReference type="InterPro" id="IPR038157">
    <property type="entry name" value="FeoA_core_dom"/>
</dbReference>
<dbReference type="Pfam" id="PF04023">
    <property type="entry name" value="FeoA"/>
    <property type="match status" value="1"/>
</dbReference>
<feature type="domain" description="Ferrous iron transporter FeoA-like" evidence="2">
    <location>
        <begin position="1"/>
        <end position="59"/>
    </location>
</feature>
<name>A0A1L7CXT6_9CORY</name>
<dbReference type="STRING" id="1437874.CSPHI_05665"/>
<dbReference type="AlphaFoldDB" id="A0A1L7CXT6"/>
<evidence type="ECO:0000256" key="1">
    <source>
        <dbReference type="ARBA" id="ARBA00023004"/>
    </source>
</evidence>
<sequence length="67" mass="7033">MPVGATAVLAAPRTEPRLCRRLAELGLRPGMSVVVGQRTAAGGRVLRSGGSRYAVDQATLREMDVLA</sequence>
<gene>
    <name evidence="3" type="ORF">CSPHI_05665</name>
</gene>
<dbReference type="SUPFAM" id="SSF50037">
    <property type="entry name" value="C-terminal domain of transcriptional repressors"/>
    <property type="match status" value="1"/>
</dbReference>